<keyword evidence="3" id="KW-1003">Cell membrane</keyword>
<feature type="transmembrane region" description="Helical" evidence="9">
    <location>
        <begin position="12"/>
        <end position="33"/>
    </location>
</feature>
<dbReference type="PANTHER" id="PTHR30574:SF1">
    <property type="entry name" value="SULPHUR TRANSPORT DOMAIN-CONTAINING PROTEIN"/>
    <property type="match status" value="1"/>
</dbReference>
<feature type="transmembrane region" description="Helical" evidence="9">
    <location>
        <begin position="70"/>
        <end position="89"/>
    </location>
</feature>
<reference evidence="11" key="1">
    <citation type="journal article" date="2019" name="Int. J. Syst. Evol. Microbiol.">
        <title>The Global Catalogue of Microorganisms (GCM) 10K type strain sequencing project: providing services to taxonomists for standard genome sequencing and annotation.</title>
        <authorList>
            <consortium name="The Broad Institute Genomics Platform"/>
            <consortium name="The Broad Institute Genome Sequencing Center for Infectious Disease"/>
            <person name="Wu L."/>
            <person name="Ma J."/>
        </authorList>
    </citation>
    <scope>NUCLEOTIDE SEQUENCE [LARGE SCALE GENOMIC DNA]</scope>
    <source>
        <strain evidence="11">KCTC 42182</strain>
    </source>
</reference>
<name>A0ABV7VLV0_9PROT</name>
<dbReference type="Pfam" id="PF04143">
    <property type="entry name" value="Sulf_transp"/>
    <property type="match status" value="1"/>
</dbReference>
<keyword evidence="2" id="KW-0813">Transport</keyword>
<keyword evidence="7 9" id="KW-0472">Membrane</keyword>
<feature type="transmembrane region" description="Helical" evidence="9">
    <location>
        <begin position="143"/>
        <end position="168"/>
    </location>
</feature>
<protein>
    <submittedName>
        <fullName evidence="10">YeeE/YedE thiosulfate transporter family protein</fullName>
    </submittedName>
</protein>
<dbReference type="PANTHER" id="PTHR30574">
    <property type="entry name" value="INNER MEMBRANE PROTEIN YEDE"/>
    <property type="match status" value="1"/>
</dbReference>
<gene>
    <name evidence="10" type="ORF">ACFOOQ_21830</name>
</gene>
<evidence type="ECO:0000256" key="2">
    <source>
        <dbReference type="ARBA" id="ARBA00022448"/>
    </source>
</evidence>
<keyword evidence="4" id="KW-0997">Cell inner membrane</keyword>
<dbReference type="RefSeq" id="WP_379729814.1">
    <property type="nucleotide sequence ID" value="NZ_JBHRYJ010000007.1"/>
</dbReference>
<evidence type="ECO:0000256" key="8">
    <source>
        <dbReference type="ARBA" id="ARBA00035655"/>
    </source>
</evidence>
<evidence type="ECO:0000256" key="5">
    <source>
        <dbReference type="ARBA" id="ARBA00022692"/>
    </source>
</evidence>
<comment type="similarity">
    <text evidence="8">Belongs to the TsuA/YedE (TC 9.B.102) family.</text>
</comment>
<evidence type="ECO:0000256" key="4">
    <source>
        <dbReference type="ARBA" id="ARBA00022519"/>
    </source>
</evidence>
<accession>A0ABV7VLV0</accession>
<evidence type="ECO:0000313" key="10">
    <source>
        <dbReference type="EMBL" id="MFC3678205.1"/>
    </source>
</evidence>
<evidence type="ECO:0000256" key="1">
    <source>
        <dbReference type="ARBA" id="ARBA00004429"/>
    </source>
</evidence>
<evidence type="ECO:0000256" key="3">
    <source>
        <dbReference type="ARBA" id="ARBA00022475"/>
    </source>
</evidence>
<evidence type="ECO:0000313" key="11">
    <source>
        <dbReference type="Proteomes" id="UP001595711"/>
    </source>
</evidence>
<keyword evidence="11" id="KW-1185">Reference proteome</keyword>
<evidence type="ECO:0000256" key="6">
    <source>
        <dbReference type="ARBA" id="ARBA00022989"/>
    </source>
</evidence>
<evidence type="ECO:0000256" key="9">
    <source>
        <dbReference type="SAM" id="Phobius"/>
    </source>
</evidence>
<comment type="caution">
    <text evidence="10">The sequence shown here is derived from an EMBL/GenBank/DDBJ whole genome shotgun (WGS) entry which is preliminary data.</text>
</comment>
<feature type="transmembrane region" description="Helical" evidence="9">
    <location>
        <begin position="110"/>
        <end position="131"/>
    </location>
</feature>
<proteinExistence type="inferred from homology"/>
<organism evidence="10 11">
    <name type="scientific">Ferrovibrio xuzhouensis</name>
    <dbReference type="NCBI Taxonomy" id="1576914"/>
    <lineage>
        <taxon>Bacteria</taxon>
        <taxon>Pseudomonadati</taxon>
        <taxon>Pseudomonadota</taxon>
        <taxon>Alphaproteobacteria</taxon>
        <taxon>Rhodospirillales</taxon>
        <taxon>Rhodospirillaceae</taxon>
        <taxon>Ferrovibrio</taxon>
    </lineage>
</organism>
<evidence type="ECO:0000256" key="7">
    <source>
        <dbReference type="ARBA" id="ARBA00023136"/>
    </source>
</evidence>
<keyword evidence="5 9" id="KW-0812">Transmembrane</keyword>
<dbReference type="EMBL" id="JBHRYJ010000007">
    <property type="protein sequence ID" value="MFC3678205.1"/>
    <property type="molecule type" value="Genomic_DNA"/>
</dbReference>
<dbReference type="Proteomes" id="UP001595711">
    <property type="component" value="Unassembled WGS sequence"/>
</dbReference>
<comment type="subcellular location">
    <subcellularLocation>
        <location evidence="1">Cell inner membrane</location>
        <topology evidence="1">Multi-pass membrane protein</topology>
    </subcellularLocation>
</comment>
<keyword evidence="6 9" id="KW-1133">Transmembrane helix</keyword>
<sequence length="171" mass="17518">MFALTDKAWSPYAAGILIGLLQIPAFLLIHTALGASSAYVTIAGHLAGIIDPGIAQIEYVAKHLAGAKNWWQVALVGGIALGAALSARLSGSRRAVMSYAWSRGLGITSLAGRLPLAFAAGFIMLFGARVADGCTSGHGLSGMAQLAISSFIAVTAMFAGGIATAMLMRRV</sequence>
<dbReference type="InterPro" id="IPR007272">
    <property type="entry name" value="Sulf_transp_TsuA/YedE"/>
</dbReference>